<dbReference type="InterPro" id="IPR019775">
    <property type="entry name" value="WD40_repeat_CS"/>
</dbReference>
<dbReference type="SUPFAM" id="SSF141571">
    <property type="entry name" value="Pentapeptide repeat-like"/>
    <property type="match status" value="1"/>
</dbReference>
<dbReference type="PROSITE" id="PS00678">
    <property type="entry name" value="WD_REPEATS_1"/>
    <property type="match status" value="4"/>
</dbReference>
<feature type="repeat" description="WD" evidence="3">
    <location>
        <begin position="655"/>
        <end position="696"/>
    </location>
</feature>
<feature type="repeat" description="WD" evidence="3">
    <location>
        <begin position="613"/>
        <end position="654"/>
    </location>
</feature>
<comment type="caution">
    <text evidence="5">The sequence shown here is derived from an EMBL/GenBank/DDBJ whole genome shotgun (WGS) entry which is preliminary data.</text>
</comment>
<feature type="repeat" description="WD" evidence="3">
    <location>
        <begin position="784"/>
        <end position="825"/>
    </location>
</feature>
<evidence type="ECO:0000313" key="5">
    <source>
        <dbReference type="EMBL" id="PZO43410.1"/>
    </source>
</evidence>
<organism evidence="5 6">
    <name type="scientific">Pseudanabaena frigida</name>
    <dbReference type="NCBI Taxonomy" id="945775"/>
    <lineage>
        <taxon>Bacteria</taxon>
        <taxon>Bacillati</taxon>
        <taxon>Cyanobacteriota</taxon>
        <taxon>Cyanophyceae</taxon>
        <taxon>Pseudanabaenales</taxon>
        <taxon>Pseudanabaenaceae</taxon>
        <taxon>Pseudanabaena</taxon>
    </lineage>
</organism>
<feature type="repeat" description="WD" evidence="3">
    <location>
        <begin position="995"/>
        <end position="1035"/>
    </location>
</feature>
<dbReference type="GO" id="GO:0000398">
    <property type="term" value="P:mRNA splicing, via spliceosome"/>
    <property type="evidence" value="ECO:0007669"/>
    <property type="project" value="TreeGrafter"/>
</dbReference>
<dbReference type="GO" id="GO:0043531">
    <property type="term" value="F:ADP binding"/>
    <property type="evidence" value="ECO:0007669"/>
    <property type="project" value="InterPro"/>
</dbReference>
<dbReference type="SMART" id="SM00320">
    <property type="entry name" value="WD40"/>
    <property type="match status" value="14"/>
</dbReference>
<dbReference type="Gene3D" id="2.130.10.10">
    <property type="entry name" value="YVTN repeat-like/Quinoprotein amine dehydrogenase"/>
    <property type="match status" value="5"/>
</dbReference>
<evidence type="ECO:0000259" key="4">
    <source>
        <dbReference type="Pfam" id="PF00931"/>
    </source>
</evidence>
<name>A0A2W4WFT0_9CYAN</name>
<feature type="repeat" description="WD" evidence="3">
    <location>
        <begin position="1089"/>
        <end position="1120"/>
    </location>
</feature>
<dbReference type="InterPro" id="IPR002182">
    <property type="entry name" value="NB-ARC"/>
</dbReference>
<keyword evidence="2" id="KW-0677">Repeat</keyword>
<dbReference type="Gene3D" id="3.40.50.300">
    <property type="entry name" value="P-loop containing nucleotide triphosphate hydrolases"/>
    <property type="match status" value="1"/>
</dbReference>
<dbReference type="EMBL" id="QBML01000005">
    <property type="protein sequence ID" value="PZO43410.1"/>
    <property type="molecule type" value="Genomic_DNA"/>
</dbReference>
<sequence>MAKASKRGQQILKDKLRQLGLSQTASQVLERAGSIGVAKRFFQGDDIRQETFTQICEFLGVDWQEAIARTPQVDLKEAQQVGNFYGRTAELQQLEQWVISDRYQIVTILGMGGMGKTSLASQLAHQLKEEFEFTIWRSLRNAPSFESILTDILQFLSHPQPLELPDNLPAQLDLLMRYLDARRCLLVIDNWESILSDRYYYRSGCEGYGDLIRYIGERSHQSCLVMTSREAPPELSRLMGDKVRSLHLSGLSQQDGLQIFARESIAANDAEWQEIITHYAGNPLALKIVAAGIRDLLGGDVAQMLALMREGGLTFGDIQDLLHRQFLRLSEAEQEVMYWLAIAREPISILSLKESLLSRESKQRLIATLELLKKRSLIEVIAKRSLMEVTTTGFTLQPVVMEYVNYQFIEKICQEINCTEQKLNLLHSHALIEATAKDYIHDVQTRFILQSVADKVGYQAIAAALTRLKAEIPPKQGYAGGNLLNLLCYLHIDLTGYDFSNLSIWQADLREVELHRVNFSNCDLAKSAFRVTFSSVMATAFSPDGKILATSDVRGWIYFWLVADGCQLFKTEAHSEFIFALAFSHDGQMMASGSLDRTIKLWNVQTGECLLAMEAHALGVASIAFSPDDRLIASCGGDRTVKLTEVKTGKCLMTLEGHEQIVRSVAFSPDGQMVSSCSLDHTIKLWNVQTGACLRTIVDSSAVYSLAFAPPAHSSEGLLASAGEDGLIKIWDASTGQIVSAIAGHQKQIWAIAFSADGEMLASAGDDETVKLWSVSTGEVIRTLYGHKNRIWSVAFSPDAKVLVSGSEDRIVKLWDVETGQCIRTIQGYHKATKPVVFSHDGDLLFSFSYEEQSVRVWDIQNAKCLRNFDLGTSGVMQVAFSPDQQTFACGNYDHTIKIFDTKNGTCSQILQGHSTWVRFVIFSPNGEMLISGSGDRTIKIWHLQTGECLHTLCGHTSPIQALAIDANGETFASGSWDGTIKVWDLRSPECLITLAGHSDRIESLAFSQEGMLISGSVDRTIKFWNLATGICTGTLQCQFPIWTIALSSTSPILAFCGYASGVKLWCLQTHQYLNNLEGDSCLGYMGDVIFSADGQFLAIGGEDGTNRLWYVQTGKSFKLLKIPKPYEEMNINGVRGLTDAQKSTLKALGAVEEV</sequence>
<reference evidence="5 6" key="2">
    <citation type="submission" date="2018-06" db="EMBL/GenBank/DDBJ databases">
        <title>Metagenomic assembly of (sub)arctic Cyanobacteria and their associated microbiome from non-axenic cultures.</title>
        <authorList>
            <person name="Baurain D."/>
        </authorList>
    </citation>
    <scope>NUCLEOTIDE SEQUENCE [LARGE SCALE GENOMIC DNA]</scope>
    <source>
        <strain evidence="5">ULC066bin1</strain>
    </source>
</reference>
<dbReference type="InterPro" id="IPR036322">
    <property type="entry name" value="WD40_repeat_dom_sf"/>
</dbReference>
<evidence type="ECO:0000256" key="3">
    <source>
        <dbReference type="PROSITE-ProRule" id="PRU00221"/>
    </source>
</evidence>
<dbReference type="InterPro" id="IPR011047">
    <property type="entry name" value="Quinoprotein_ADH-like_sf"/>
</dbReference>
<feature type="repeat" description="WD" evidence="3">
    <location>
        <begin position="953"/>
        <end position="994"/>
    </location>
</feature>
<dbReference type="CDD" id="cd00200">
    <property type="entry name" value="WD40"/>
    <property type="match status" value="3"/>
</dbReference>
<dbReference type="PROSITE" id="PS50082">
    <property type="entry name" value="WD_REPEATS_2"/>
    <property type="match status" value="11"/>
</dbReference>
<dbReference type="InterPro" id="IPR001680">
    <property type="entry name" value="WD40_rpt"/>
</dbReference>
<feature type="repeat" description="WD" evidence="3">
    <location>
        <begin position="696"/>
        <end position="741"/>
    </location>
</feature>
<dbReference type="SUPFAM" id="SSF50978">
    <property type="entry name" value="WD40 repeat-like"/>
    <property type="match status" value="1"/>
</dbReference>
<dbReference type="PRINTS" id="PR00364">
    <property type="entry name" value="DISEASERSIST"/>
</dbReference>
<evidence type="ECO:0000256" key="2">
    <source>
        <dbReference type="ARBA" id="ARBA00022737"/>
    </source>
</evidence>
<dbReference type="InterPro" id="IPR020472">
    <property type="entry name" value="WD40_PAC1"/>
</dbReference>
<dbReference type="Proteomes" id="UP000249467">
    <property type="component" value="Unassembled WGS sequence"/>
</dbReference>
<dbReference type="Pfam" id="PF00400">
    <property type="entry name" value="WD40"/>
    <property type="match status" value="11"/>
</dbReference>
<dbReference type="AlphaFoldDB" id="A0A2W4WFT0"/>
<dbReference type="InterPro" id="IPR027417">
    <property type="entry name" value="P-loop_NTPase"/>
</dbReference>
<dbReference type="SUPFAM" id="SSF52540">
    <property type="entry name" value="P-loop containing nucleoside triphosphate hydrolases"/>
    <property type="match status" value="1"/>
</dbReference>
<dbReference type="PANTHER" id="PTHR19846">
    <property type="entry name" value="WD40 REPEAT PROTEIN"/>
    <property type="match status" value="1"/>
</dbReference>
<dbReference type="Pfam" id="PF00931">
    <property type="entry name" value="NB-ARC"/>
    <property type="match status" value="1"/>
</dbReference>
<dbReference type="GO" id="GO:0017070">
    <property type="term" value="F:U6 snRNA binding"/>
    <property type="evidence" value="ECO:0007669"/>
    <property type="project" value="TreeGrafter"/>
</dbReference>
<feature type="repeat" description="WD" evidence="3">
    <location>
        <begin position="571"/>
        <end position="612"/>
    </location>
</feature>
<dbReference type="InterPro" id="IPR015943">
    <property type="entry name" value="WD40/YVTN_repeat-like_dom_sf"/>
</dbReference>
<proteinExistence type="predicted"/>
<feature type="repeat" description="WD" evidence="3">
    <location>
        <begin position="742"/>
        <end position="783"/>
    </location>
</feature>
<feature type="domain" description="NB-ARC" evidence="4">
    <location>
        <begin position="89"/>
        <end position="267"/>
    </location>
</feature>
<dbReference type="PANTHER" id="PTHR19846:SF0">
    <property type="entry name" value="PRE-MRNA PROCESSING FACTOR 4"/>
    <property type="match status" value="1"/>
</dbReference>
<evidence type="ECO:0000313" key="6">
    <source>
        <dbReference type="Proteomes" id="UP000249467"/>
    </source>
</evidence>
<protein>
    <recommendedName>
        <fullName evidence="4">NB-ARC domain-containing protein</fullName>
    </recommendedName>
</protein>
<keyword evidence="1 3" id="KW-0853">WD repeat</keyword>
<gene>
    <name evidence="5" type="ORF">DCF19_05565</name>
</gene>
<accession>A0A2W4WFT0</accession>
<dbReference type="PROSITE" id="PS50294">
    <property type="entry name" value="WD_REPEATS_REGION"/>
    <property type="match status" value="8"/>
</dbReference>
<dbReference type="PRINTS" id="PR00320">
    <property type="entry name" value="GPROTEINBRPT"/>
</dbReference>
<feature type="repeat" description="WD" evidence="3">
    <location>
        <begin position="869"/>
        <end position="910"/>
    </location>
</feature>
<reference evidence="5 6" key="1">
    <citation type="submission" date="2018-04" db="EMBL/GenBank/DDBJ databases">
        <authorList>
            <person name="Go L.Y."/>
            <person name="Mitchell J.A."/>
        </authorList>
    </citation>
    <scope>NUCLEOTIDE SEQUENCE [LARGE SCALE GENOMIC DNA]</scope>
    <source>
        <strain evidence="5">ULC066bin1</strain>
    </source>
</reference>
<feature type="repeat" description="WD" evidence="3">
    <location>
        <begin position="911"/>
        <end position="952"/>
    </location>
</feature>
<dbReference type="SUPFAM" id="SSF50998">
    <property type="entry name" value="Quinoprotein alcohol dehydrogenase-like"/>
    <property type="match status" value="2"/>
</dbReference>
<evidence type="ECO:0000256" key="1">
    <source>
        <dbReference type="ARBA" id="ARBA00022574"/>
    </source>
</evidence>
<dbReference type="GO" id="GO:0030621">
    <property type="term" value="F:U4 snRNA binding"/>
    <property type="evidence" value="ECO:0007669"/>
    <property type="project" value="TreeGrafter"/>
</dbReference>